<dbReference type="Proteomes" id="UP000501237">
    <property type="component" value="Chromosome"/>
</dbReference>
<evidence type="ECO:0000256" key="2">
    <source>
        <dbReference type="ARBA" id="ARBA00010423"/>
    </source>
</evidence>
<evidence type="ECO:0000256" key="3">
    <source>
        <dbReference type="ARBA" id="ARBA00022475"/>
    </source>
</evidence>
<accession>A0A1I0TK86</accession>
<dbReference type="GO" id="GO:0043022">
    <property type="term" value="F:ribosome binding"/>
    <property type="evidence" value="ECO:0007669"/>
    <property type="project" value="InterPro"/>
</dbReference>
<proteinExistence type="inferred from homology"/>
<feature type="domain" description="DUF883" evidence="8">
    <location>
        <begin position="11"/>
        <end position="62"/>
    </location>
</feature>
<keyword evidence="3" id="KW-1003">Cell membrane</keyword>
<dbReference type="InterPro" id="IPR010279">
    <property type="entry name" value="YqjD/ElaB"/>
</dbReference>
<evidence type="ECO:0000256" key="4">
    <source>
        <dbReference type="ARBA" id="ARBA00022519"/>
    </source>
</evidence>
<evidence type="ECO:0000259" key="9">
    <source>
        <dbReference type="Pfam" id="PF19029"/>
    </source>
</evidence>
<protein>
    <submittedName>
        <fullName evidence="12">DUF883 family protein</fullName>
    </submittedName>
    <submittedName>
        <fullName evidence="10">Membrane protein</fullName>
    </submittedName>
</protein>
<evidence type="ECO:0000313" key="11">
    <source>
        <dbReference type="EMBL" id="BCA27687.1"/>
    </source>
</evidence>
<evidence type="ECO:0000313" key="10">
    <source>
        <dbReference type="EMBL" id="BBT15660.1"/>
    </source>
</evidence>
<dbReference type="InterPro" id="IPR043605">
    <property type="entry name" value="DUF883_C"/>
</dbReference>
<evidence type="ECO:0000256" key="5">
    <source>
        <dbReference type="ARBA" id="ARBA00022692"/>
    </source>
</evidence>
<dbReference type="InterPro" id="IPR043604">
    <property type="entry name" value="DUF883_N"/>
</dbReference>
<comment type="similarity">
    <text evidence="2">Belongs to the ElaB/YgaM/YqjD family.</text>
</comment>
<dbReference type="EMBL" id="AP022642">
    <property type="protein sequence ID" value="BCA27687.1"/>
    <property type="molecule type" value="Genomic_DNA"/>
</dbReference>
<keyword evidence="4" id="KW-0997">Cell inner membrane</keyword>
<gene>
    <name evidence="12" type="ORF">GO594_15135</name>
    <name evidence="11" type="ORF">PtoMrB4_16640</name>
    <name evidence="10" type="ORF">WP8S17C03_17090</name>
</gene>
<keyword evidence="7" id="KW-0472">Membrane</keyword>
<dbReference type="EMBL" id="WTFN01000034">
    <property type="protein sequence ID" value="MWK57315.1"/>
    <property type="molecule type" value="Genomic_DNA"/>
</dbReference>
<keyword evidence="6" id="KW-1133">Transmembrane helix</keyword>
<evidence type="ECO:0000313" key="14">
    <source>
        <dbReference type="Proteomes" id="UP000501237"/>
    </source>
</evidence>
<dbReference type="PANTHER" id="PTHR35893">
    <property type="entry name" value="INNER MEMBRANE PROTEIN-RELATED"/>
    <property type="match status" value="1"/>
</dbReference>
<dbReference type="PANTHER" id="PTHR35893:SF3">
    <property type="entry name" value="INNER MEMBRANE PROTEIN"/>
    <property type="match status" value="1"/>
</dbReference>
<dbReference type="AlphaFoldDB" id="A0A1I0TK86"/>
<dbReference type="GO" id="GO:0005886">
    <property type="term" value="C:plasma membrane"/>
    <property type="evidence" value="ECO:0007669"/>
    <property type="project" value="UniProtKB-SubCell"/>
</dbReference>
<feature type="domain" description="DUF883" evidence="9">
    <location>
        <begin position="75"/>
        <end position="104"/>
    </location>
</feature>
<evidence type="ECO:0000313" key="13">
    <source>
        <dbReference type="Proteomes" id="UP000461288"/>
    </source>
</evidence>
<evidence type="ECO:0000256" key="6">
    <source>
        <dbReference type="ARBA" id="ARBA00022989"/>
    </source>
</evidence>
<dbReference type="Pfam" id="PF05957">
    <property type="entry name" value="DUF883"/>
    <property type="match status" value="1"/>
</dbReference>
<evidence type="ECO:0000256" key="7">
    <source>
        <dbReference type="ARBA" id="ARBA00023136"/>
    </source>
</evidence>
<organism evidence="12 13">
    <name type="scientific">Metapseudomonas otitidis</name>
    <dbReference type="NCBI Taxonomy" id="319939"/>
    <lineage>
        <taxon>Bacteria</taxon>
        <taxon>Pseudomonadati</taxon>
        <taxon>Pseudomonadota</taxon>
        <taxon>Gammaproteobacteria</taxon>
        <taxon>Pseudomonadales</taxon>
        <taxon>Pseudomonadaceae</taxon>
        <taxon>Metapseudomonas</taxon>
    </lineage>
</organism>
<dbReference type="Pfam" id="PF19029">
    <property type="entry name" value="DUF883_C"/>
    <property type="match status" value="1"/>
</dbReference>
<evidence type="ECO:0000313" key="12">
    <source>
        <dbReference type="EMBL" id="MWK57315.1"/>
    </source>
</evidence>
<keyword evidence="5" id="KW-0812">Transmembrane</keyword>
<dbReference type="Proteomes" id="UP000515591">
    <property type="component" value="Chromosome"/>
</dbReference>
<name>A0A1I0TK86_9GAMM</name>
<dbReference type="Proteomes" id="UP000461288">
    <property type="component" value="Unassembled WGS sequence"/>
</dbReference>
<evidence type="ECO:0000256" key="1">
    <source>
        <dbReference type="ARBA" id="ARBA00004377"/>
    </source>
</evidence>
<dbReference type="RefSeq" id="WP_044406086.1">
    <property type="nucleotide sequence ID" value="NZ_AP022213.1"/>
</dbReference>
<comment type="subcellular location">
    <subcellularLocation>
        <location evidence="1">Cell inner membrane</location>
        <topology evidence="1">Single-pass membrane protein</topology>
    </subcellularLocation>
</comment>
<dbReference type="STRING" id="319939.SAMN05216263_1058"/>
<reference evidence="12 13" key="2">
    <citation type="submission" date="2019-12" db="EMBL/GenBank/DDBJ databases">
        <title>Draft genome sequence of Pseudomonas otitidis recovered from a chicken carcass.</title>
        <authorList>
            <person name="Vieira T.R."/>
            <person name="Oliviera E.F.C."/>
            <person name="Silva N.M.V."/>
            <person name="Sambrano G.E."/>
            <person name="Cibulski S.P."/>
            <person name="Cardoso M.R.I."/>
        </authorList>
    </citation>
    <scope>NUCLEOTIDE SEQUENCE [LARGE SCALE GENOMIC DNA]</scope>
    <source>
        <strain evidence="12 13">25_K</strain>
    </source>
</reference>
<evidence type="ECO:0000313" key="15">
    <source>
        <dbReference type="Proteomes" id="UP000515591"/>
    </source>
</evidence>
<dbReference type="KEGG" id="poj:PtoMrB4_16640"/>
<sequence>MPRNNASRAQDDLIAEFQALVGDTEKLLQHTASLAGEQAEDLRLQIHDSLKRARETLNLAEERLVDKGKAAVAATEGYVQEHPWQTIGLAAGVGFLLGLLANRR</sequence>
<dbReference type="GeneID" id="57396877"/>
<reference evidence="10 15" key="1">
    <citation type="submission" date="2019-12" db="EMBL/GenBank/DDBJ databases">
        <title>complete genome sequences of Pseudomonas otitidis str. WP8-S17-CRE-03 isolated from wastewater treatment plant effluent.</title>
        <authorList>
            <person name="Sekizuka T."/>
            <person name="Itokawa K."/>
            <person name="Yatsu K."/>
            <person name="Inamine Y."/>
            <person name="Kuroda M."/>
        </authorList>
    </citation>
    <scope>NUCLEOTIDE SEQUENCE [LARGE SCALE GENOMIC DNA]</scope>
    <source>
        <strain evidence="10 15">WP8-S17-CRE-03</strain>
    </source>
</reference>
<dbReference type="EMBL" id="AP022213">
    <property type="protein sequence ID" value="BBT15660.1"/>
    <property type="molecule type" value="Genomic_DNA"/>
</dbReference>
<reference evidence="11 14" key="3">
    <citation type="journal article" date="2020" name="Microbiol. Resour. Announc.">
        <title>Complete genome sequence of Pseudomonas otitidis strain MrB4, isolated from Lake Biwa in Japan.</title>
        <authorList>
            <person name="Miyazaki K."/>
            <person name="Hase E."/>
            <person name="Maruya T."/>
        </authorList>
    </citation>
    <scope>NUCLEOTIDE SEQUENCE [LARGE SCALE GENOMIC DNA]</scope>
    <source>
        <strain evidence="11 14">MrB4</strain>
    </source>
</reference>
<evidence type="ECO:0000259" key="8">
    <source>
        <dbReference type="Pfam" id="PF05957"/>
    </source>
</evidence>